<dbReference type="GeneID" id="105367650"/>
<feature type="compositionally biased region" description="Polar residues" evidence="1">
    <location>
        <begin position="751"/>
        <end position="762"/>
    </location>
</feature>
<feature type="compositionally biased region" description="Low complexity" evidence="1">
    <location>
        <begin position="652"/>
        <end position="667"/>
    </location>
</feature>
<evidence type="ECO:0000256" key="1">
    <source>
        <dbReference type="SAM" id="MobiDB-lite"/>
    </source>
</evidence>
<feature type="region of interest" description="Disordered" evidence="1">
    <location>
        <begin position="203"/>
        <end position="241"/>
    </location>
</feature>
<feature type="region of interest" description="Disordered" evidence="1">
    <location>
        <begin position="295"/>
        <end position="364"/>
    </location>
</feature>
<dbReference type="RefSeq" id="XP_011504720.1">
    <property type="nucleotide sequence ID" value="XM_011506418.1"/>
</dbReference>
<dbReference type="Proteomes" id="UP000695007">
    <property type="component" value="Unplaced"/>
</dbReference>
<sequence>MSPRRTRRGTIRENITEICNDNSLKSTSKILRSTYRTNKSQTIKGSEEEIDNPVEVTSLLDNTVSFVNDTSLNSRKRKRQADTASTSQDELLNLTTEESKNKSKTKKKHVKTPHSTKKVKSDKSQIIDVNLHIVKDESSNIKTQKEKRQVSYSINNLTSKYEEIPEMVSRKKLKSDKDNSYRHKKEYKTPEKSHKALLNNVKSTEKEVTPKSSPINVSLTPHRSTKTPKKSPINLGSPKTHAHDSFKLLNVQRKLSIVDSPSSSENSNHSLKLLNSSNLENSSFENTNISHKKTTSLLLKPSSSKKKSISPVFKVRPRFSKSPKIVLRTPKSKSTKSMKTSTSKKALKKSSVSPSKSKKKTIINESLNSVKTPAESVKLKKTQKFDLEKVSKSLVKTKDLSETETSPNPESPIKTMKTTKSNSSSKSKESNKSIKSAKKESKLSPLNSSNIIFTKSKRLLNITPLSSKKMPKIILSTKKSSKSKASAKKSRKSLSPAKKSSISVSSTRKSRISVSPTKKSRISVSPTKKSRISVSPAKKSKISVSPAKRSRKSVSPEKKSRGSVSPAKSSRRSVSPAKKSRRSVSPAKRSRKSVSPAKKSRKSVSPEKKSTRSASSAKKSRRSVSPAKKSKISVSPAKRSRKSVSPEKKSTRSASSAKKSRRSVSPAKKSRGSVSPAKKSRGLVSPAKKSRISISPTKKTRRSISSVKKSRRSVSPAKQSKSISPVKRSSRSVSPAKKLLSVSPAKKSRKSVSPANKASKSVSPLKKLNKSPKIASPLKVADISANLSIKKSVNEFMNYSFLSSMCPKVVVNKLSSPVLRNSILTARRNQPTINLIPVDHVIKSSFNLDNQKVPFSDYKSLSSINDRSVLENSSLNQDSSIESLKKINSNSKTTNTLTPKQKIKRLLSLSSDKKILRQLSSSIVLNGSSTPKPKAVKRLNNQSNIKIHQPLIEDQSEPSSNETSLINMSDVFDLDGSEKDITFEINKTNLDKRKSLQDVNVFQKSSKNNTFEIIKDTSSETKVKSIKDDTYELETSQIGLEMESDKKILNEININEESESKKSCRVHFANSNLQIQANAINRIGTPGHAIQQNKISTSISKTPTRKSFINKIDHRKSVGSASKLQVKTPMNTPLNKRLSNSLSNTKSKKSIHEAQIASVNRLSRPKPIINSEKKLGTKTPVTRKIPNFADIHQKNFEKMESLIDLKKRIEKRHLTINTATSSAKKILATKYQNGSNKLAPLDSTNGIYNKFGFKLRKNDAVSMISRKQAGIVESREQKREDARNILKGVRMNRRFELQMKSRIKNS</sequence>
<feature type="compositionally biased region" description="Polar residues" evidence="1">
    <location>
        <begin position="82"/>
        <end position="94"/>
    </location>
</feature>
<feature type="compositionally biased region" description="Low complexity" evidence="1">
    <location>
        <begin position="493"/>
        <end position="516"/>
    </location>
</feature>
<organism evidence="2 3">
    <name type="scientific">Ceratosolen solmsi marchali</name>
    <dbReference type="NCBI Taxonomy" id="326594"/>
    <lineage>
        <taxon>Eukaryota</taxon>
        <taxon>Metazoa</taxon>
        <taxon>Ecdysozoa</taxon>
        <taxon>Arthropoda</taxon>
        <taxon>Hexapoda</taxon>
        <taxon>Insecta</taxon>
        <taxon>Pterygota</taxon>
        <taxon>Neoptera</taxon>
        <taxon>Endopterygota</taxon>
        <taxon>Hymenoptera</taxon>
        <taxon>Apocrita</taxon>
        <taxon>Proctotrupomorpha</taxon>
        <taxon>Chalcidoidea</taxon>
        <taxon>Agaonidae</taxon>
        <taxon>Agaoninae</taxon>
        <taxon>Ceratosolen</taxon>
    </lineage>
</organism>
<feature type="compositionally biased region" description="Low complexity" evidence="1">
    <location>
        <begin position="720"/>
        <end position="735"/>
    </location>
</feature>
<protein>
    <submittedName>
        <fullName evidence="3">Serine/arginine repetitive matrix protein 2-like</fullName>
    </submittedName>
</protein>
<feature type="compositionally biased region" description="Basic residues" evidence="1">
    <location>
        <begin position="102"/>
        <end position="118"/>
    </location>
</feature>
<evidence type="ECO:0000313" key="2">
    <source>
        <dbReference type="Proteomes" id="UP000695007"/>
    </source>
</evidence>
<gene>
    <name evidence="3" type="primary">LOC105367650</name>
</gene>
<feature type="compositionally biased region" description="Basic residues" evidence="1">
    <location>
        <begin position="698"/>
        <end position="712"/>
    </location>
</feature>
<dbReference type="KEGG" id="csol:105367650"/>
<evidence type="ECO:0000313" key="3">
    <source>
        <dbReference type="RefSeq" id="XP_011504720.1"/>
    </source>
</evidence>
<feature type="compositionally biased region" description="Basic and acidic residues" evidence="1">
    <location>
        <begin position="426"/>
        <end position="442"/>
    </location>
</feature>
<feature type="compositionally biased region" description="Low complexity" evidence="1">
    <location>
        <begin position="612"/>
        <end position="627"/>
    </location>
</feature>
<keyword evidence="2" id="KW-1185">Reference proteome</keyword>
<accession>A0AAJ6YUN2</accession>
<name>A0AAJ6YUN2_9HYME</name>
<feature type="compositionally biased region" description="Basic residues" evidence="1">
    <location>
        <begin position="479"/>
        <end position="492"/>
    </location>
</feature>
<feature type="region of interest" description="Disordered" evidence="1">
    <location>
        <begin position="398"/>
        <end position="447"/>
    </location>
</feature>
<feature type="region of interest" description="Disordered" evidence="1">
    <location>
        <begin position="473"/>
        <end position="768"/>
    </location>
</feature>
<reference evidence="3" key="1">
    <citation type="submission" date="2025-08" db="UniProtKB">
        <authorList>
            <consortium name="RefSeq"/>
        </authorList>
    </citation>
    <scope>IDENTIFICATION</scope>
</reference>
<feature type="compositionally biased region" description="Low complexity" evidence="1">
    <location>
        <begin position="337"/>
        <end position="355"/>
    </location>
</feature>
<feature type="region of interest" description="Disordered" evidence="1">
    <location>
        <begin position="71"/>
        <end position="123"/>
    </location>
</feature>
<feature type="compositionally biased region" description="Polar residues" evidence="1">
    <location>
        <begin position="210"/>
        <end position="222"/>
    </location>
</feature>
<feature type="compositionally biased region" description="Low complexity" evidence="1">
    <location>
        <begin position="414"/>
        <end position="425"/>
    </location>
</feature>
<feature type="compositionally biased region" description="Basic residues" evidence="1">
    <location>
        <begin position="578"/>
        <end position="602"/>
    </location>
</feature>
<proteinExistence type="predicted"/>